<comment type="caution">
    <text evidence="3">The sequence shown here is derived from an EMBL/GenBank/DDBJ whole genome shotgun (WGS) entry which is preliminary data.</text>
</comment>
<dbReference type="EMBL" id="JACTNZ010000005">
    <property type="protein sequence ID" value="KAG5548356.1"/>
    <property type="molecule type" value="Genomic_DNA"/>
</dbReference>
<dbReference type="PANTHER" id="PTHR33127">
    <property type="entry name" value="TRANSMEMBRANE PROTEIN"/>
    <property type="match status" value="1"/>
</dbReference>
<accession>A0AAV6K799</accession>
<dbReference type="Pfam" id="PF03478">
    <property type="entry name" value="Beta-prop_KIB1-4"/>
    <property type="match status" value="1"/>
</dbReference>
<protein>
    <recommendedName>
        <fullName evidence="2">KIB1-4 beta-propeller domain-containing protein</fullName>
    </recommendedName>
</protein>
<dbReference type="PANTHER" id="PTHR33127:SF69">
    <property type="entry name" value="OS09G0340800 PROTEIN"/>
    <property type="match status" value="1"/>
</dbReference>
<sequence>MGAKSKKGKQSQLHKKPTKNPSSCPDLLTRVQSLLAKNATLRQNISCGGNVTKSYRLPPRQCNPIGKSPFPQLSVNDNGHTDRCRNESPSFPYILSITCCLGEEKYIRRLPPGCVGRFGPEVYHYIQDSNYRPSGMLPLLVMSVPFKHLTLSSPREDRNSTCTMMVLTGFQKPAVVFCDLNGGNAWLKHDSTLVDPHSSNQQLMKFTNAIGFKGKFYALSLQGTLAVIEKIDSHFRITSLGTNRAVPSVHSMHFKEYLIESNGEILLVFLVSRKSIHRVENVEVYRLQFDKLSWVKMESIGDRTLFVGTNWCISVDASEIGCREDCVYFSYETVDEWWVYDMERGSISAGWKNCDSTTKSSNIVG</sequence>
<keyword evidence="4" id="KW-1185">Reference proteome</keyword>
<proteinExistence type="predicted"/>
<evidence type="ECO:0000313" key="3">
    <source>
        <dbReference type="EMBL" id="KAG5548356.1"/>
    </source>
</evidence>
<organism evidence="3 4">
    <name type="scientific">Rhododendron griersonianum</name>
    <dbReference type="NCBI Taxonomy" id="479676"/>
    <lineage>
        <taxon>Eukaryota</taxon>
        <taxon>Viridiplantae</taxon>
        <taxon>Streptophyta</taxon>
        <taxon>Embryophyta</taxon>
        <taxon>Tracheophyta</taxon>
        <taxon>Spermatophyta</taxon>
        <taxon>Magnoliopsida</taxon>
        <taxon>eudicotyledons</taxon>
        <taxon>Gunneridae</taxon>
        <taxon>Pentapetalae</taxon>
        <taxon>asterids</taxon>
        <taxon>Ericales</taxon>
        <taxon>Ericaceae</taxon>
        <taxon>Ericoideae</taxon>
        <taxon>Rhodoreae</taxon>
        <taxon>Rhododendron</taxon>
    </lineage>
</organism>
<feature type="domain" description="KIB1-4 beta-propeller" evidence="2">
    <location>
        <begin position="145"/>
        <end position="340"/>
    </location>
</feature>
<dbReference type="AlphaFoldDB" id="A0AAV6K799"/>
<evidence type="ECO:0000259" key="2">
    <source>
        <dbReference type="Pfam" id="PF03478"/>
    </source>
</evidence>
<name>A0AAV6K799_9ERIC</name>
<dbReference type="InterPro" id="IPR005174">
    <property type="entry name" value="KIB1-4_b-propeller"/>
</dbReference>
<feature type="region of interest" description="Disordered" evidence="1">
    <location>
        <begin position="1"/>
        <end position="25"/>
    </location>
</feature>
<reference evidence="3" key="1">
    <citation type="submission" date="2020-08" db="EMBL/GenBank/DDBJ databases">
        <title>Plant Genome Project.</title>
        <authorList>
            <person name="Zhang R.-G."/>
        </authorList>
    </citation>
    <scope>NUCLEOTIDE SEQUENCE</scope>
    <source>
        <strain evidence="3">WSP0</strain>
        <tissue evidence="3">Leaf</tissue>
    </source>
</reference>
<evidence type="ECO:0000256" key="1">
    <source>
        <dbReference type="SAM" id="MobiDB-lite"/>
    </source>
</evidence>
<dbReference type="Proteomes" id="UP000823749">
    <property type="component" value="Chromosome 5"/>
</dbReference>
<evidence type="ECO:0000313" key="4">
    <source>
        <dbReference type="Proteomes" id="UP000823749"/>
    </source>
</evidence>
<feature type="compositionally biased region" description="Basic residues" evidence="1">
    <location>
        <begin position="1"/>
        <end position="18"/>
    </location>
</feature>
<gene>
    <name evidence="3" type="ORF">RHGRI_013901</name>
</gene>